<dbReference type="InterPro" id="IPR051788">
    <property type="entry name" value="MFS_Transporter"/>
</dbReference>
<dbReference type="SUPFAM" id="SSF103473">
    <property type="entry name" value="MFS general substrate transporter"/>
    <property type="match status" value="1"/>
</dbReference>
<evidence type="ECO:0000256" key="5">
    <source>
        <dbReference type="SAM" id="Phobius"/>
    </source>
</evidence>
<name>A0ABR7LHV5_9ACTN</name>
<dbReference type="InterPro" id="IPR036259">
    <property type="entry name" value="MFS_trans_sf"/>
</dbReference>
<dbReference type="InterPro" id="IPR020846">
    <property type="entry name" value="MFS_dom"/>
</dbReference>
<feature type="transmembrane region" description="Helical" evidence="5">
    <location>
        <begin position="291"/>
        <end position="312"/>
    </location>
</feature>
<evidence type="ECO:0000259" key="6">
    <source>
        <dbReference type="PROSITE" id="PS50850"/>
    </source>
</evidence>
<proteinExistence type="predicted"/>
<dbReference type="CDD" id="cd17393">
    <property type="entry name" value="MFS_MosC_like"/>
    <property type="match status" value="1"/>
</dbReference>
<feature type="transmembrane region" description="Helical" evidence="5">
    <location>
        <begin position="267"/>
        <end position="285"/>
    </location>
</feature>
<dbReference type="PROSITE" id="PS50850">
    <property type="entry name" value="MFS"/>
    <property type="match status" value="1"/>
</dbReference>
<gene>
    <name evidence="7" type="ORF">HKK74_02745</name>
</gene>
<accession>A0ABR7LHV5</accession>
<sequence length="399" mass="40906">MLFRARVGTFLAFALGGLLCGVWVARMPALAAKFDIDAGDIGIVLLTWGVAAVIAMQGLRAVIARTGSRKVLRVAAPLAAATSALVAVAPTYGLLLAAIAMFGMAFGVMDVSMNAQASVVERAHDRPLMSGMHAGWSVGAMSGGLFGALTALLNMSFTRAVLAAALLALPVALFIGRMYLQDPPVAAERSRERRRRLPMVVYLIGTLAFLAFMAEGAIADWSGLLLHDELHASEAVAALGYPLFELAMLCGRLVGDRLRLLLGTRRLLTLGGLGTAVAVSLVLLAPSTPVALAGFFLTGAAVCTVVPTMVSLSGTVAPGQSAASIAQVGTMGYGGLLLGPIVIGLVADHTSLRLGLTIVVALALLIAVGARYLPVTAQTDVAASSPDTAPDGTPELLAA</sequence>
<evidence type="ECO:0000256" key="1">
    <source>
        <dbReference type="ARBA" id="ARBA00004651"/>
    </source>
</evidence>
<feature type="transmembrane region" description="Helical" evidence="5">
    <location>
        <begin position="238"/>
        <end position="255"/>
    </location>
</feature>
<feature type="transmembrane region" description="Helical" evidence="5">
    <location>
        <begin position="41"/>
        <end position="59"/>
    </location>
</feature>
<feature type="domain" description="Major facilitator superfamily (MFS) profile" evidence="6">
    <location>
        <begin position="1"/>
        <end position="379"/>
    </location>
</feature>
<comment type="caution">
    <text evidence="7">The sequence shown here is derived from an EMBL/GenBank/DDBJ whole genome shotgun (WGS) entry which is preliminary data.</text>
</comment>
<feature type="transmembrane region" description="Helical" evidence="5">
    <location>
        <begin position="94"/>
        <end position="113"/>
    </location>
</feature>
<dbReference type="PANTHER" id="PTHR23514">
    <property type="entry name" value="BYPASS OF STOP CODON PROTEIN 6"/>
    <property type="match status" value="1"/>
</dbReference>
<feature type="transmembrane region" description="Helical" evidence="5">
    <location>
        <begin position="324"/>
        <end position="346"/>
    </location>
</feature>
<evidence type="ECO:0000256" key="4">
    <source>
        <dbReference type="ARBA" id="ARBA00023136"/>
    </source>
</evidence>
<dbReference type="EMBL" id="JABVEC010000001">
    <property type="protein sequence ID" value="MBC6464417.1"/>
    <property type="molecule type" value="Genomic_DNA"/>
</dbReference>
<keyword evidence="3 5" id="KW-1133">Transmembrane helix</keyword>
<reference evidence="7 8" key="1">
    <citation type="submission" date="2020-06" db="EMBL/GenBank/DDBJ databases">
        <title>Actinomadura xiongansis sp. nov., isolated from soil of Baiyangdian.</title>
        <authorList>
            <person name="Zhang X."/>
        </authorList>
    </citation>
    <scope>NUCLEOTIDE SEQUENCE [LARGE SCALE GENOMIC DNA]</scope>
    <source>
        <strain evidence="7 8">HBUM206468</strain>
    </source>
</reference>
<protein>
    <submittedName>
        <fullName evidence="7">MFS transporter</fullName>
    </submittedName>
</protein>
<feature type="transmembrane region" description="Helical" evidence="5">
    <location>
        <begin position="160"/>
        <end position="180"/>
    </location>
</feature>
<evidence type="ECO:0000313" key="8">
    <source>
        <dbReference type="Proteomes" id="UP000805614"/>
    </source>
</evidence>
<evidence type="ECO:0000256" key="2">
    <source>
        <dbReference type="ARBA" id="ARBA00022692"/>
    </source>
</evidence>
<keyword evidence="8" id="KW-1185">Reference proteome</keyword>
<feature type="transmembrane region" description="Helical" evidence="5">
    <location>
        <begin position="200"/>
        <end position="218"/>
    </location>
</feature>
<dbReference type="Gene3D" id="1.20.1250.20">
    <property type="entry name" value="MFS general substrate transporter like domains"/>
    <property type="match status" value="2"/>
</dbReference>
<dbReference type="PANTHER" id="PTHR23514:SF13">
    <property type="entry name" value="INNER MEMBRANE PROTEIN YBJJ"/>
    <property type="match status" value="1"/>
</dbReference>
<feature type="transmembrane region" description="Helical" evidence="5">
    <location>
        <begin position="352"/>
        <end position="373"/>
    </location>
</feature>
<dbReference type="Pfam" id="PF07690">
    <property type="entry name" value="MFS_1"/>
    <property type="match status" value="1"/>
</dbReference>
<keyword evidence="4 5" id="KW-0472">Membrane</keyword>
<comment type="subcellular location">
    <subcellularLocation>
        <location evidence="1">Cell membrane</location>
        <topology evidence="1">Multi-pass membrane protein</topology>
    </subcellularLocation>
</comment>
<evidence type="ECO:0000256" key="3">
    <source>
        <dbReference type="ARBA" id="ARBA00022989"/>
    </source>
</evidence>
<organism evidence="7 8">
    <name type="scientific">Actinomadura alba</name>
    <dbReference type="NCBI Taxonomy" id="406431"/>
    <lineage>
        <taxon>Bacteria</taxon>
        <taxon>Bacillati</taxon>
        <taxon>Actinomycetota</taxon>
        <taxon>Actinomycetes</taxon>
        <taxon>Streptosporangiales</taxon>
        <taxon>Thermomonosporaceae</taxon>
        <taxon>Actinomadura</taxon>
    </lineage>
</organism>
<dbReference type="InterPro" id="IPR011701">
    <property type="entry name" value="MFS"/>
</dbReference>
<evidence type="ECO:0000313" key="7">
    <source>
        <dbReference type="EMBL" id="MBC6464417.1"/>
    </source>
</evidence>
<keyword evidence="2 5" id="KW-0812">Transmembrane</keyword>
<dbReference type="RefSeq" id="WP_187241335.1">
    <property type="nucleotide sequence ID" value="NZ_BAAAOK010000011.1"/>
</dbReference>
<dbReference type="Proteomes" id="UP000805614">
    <property type="component" value="Unassembled WGS sequence"/>
</dbReference>